<dbReference type="AlphaFoldDB" id="A0A7E4ZX00"/>
<evidence type="ECO:0000313" key="2">
    <source>
        <dbReference type="WBParaSite" id="Pan_g22701.t1"/>
    </source>
</evidence>
<dbReference type="WBParaSite" id="Pan_g22701.t1">
    <property type="protein sequence ID" value="Pan_g22701.t1"/>
    <property type="gene ID" value="Pan_g22701"/>
</dbReference>
<dbReference type="Proteomes" id="UP000492821">
    <property type="component" value="Unassembled WGS sequence"/>
</dbReference>
<keyword evidence="1" id="KW-1185">Reference proteome</keyword>
<name>A0A7E4ZX00_PANRE</name>
<protein>
    <submittedName>
        <fullName evidence="2">Bestrophin homolog</fullName>
    </submittedName>
</protein>
<organism evidence="1 2">
    <name type="scientific">Panagrellus redivivus</name>
    <name type="common">Microworm</name>
    <dbReference type="NCBI Taxonomy" id="6233"/>
    <lineage>
        <taxon>Eukaryota</taxon>
        <taxon>Metazoa</taxon>
        <taxon>Ecdysozoa</taxon>
        <taxon>Nematoda</taxon>
        <taxon>Chromadorea</taxon>
        <taxon>Rhabditida</taxon>
        <taxon>Tylenchina</taxon>
        <taxon>Panagrolaimomorpha</taxon>
        <taxon>Panagrolaimoidea</taxon>
        <taxon>Panagrolaimidae</taxon>
        <taxon>Panagrellus</taxon>
    </lineage>
</organism>
<reference evidence="1" key="1">
    <citation type="journal article" date="2013" name="Genetics">
        <title>The draft genome and transcriptome of Panagrellus redivivus are shaped by the harsh demands of a free-living lifestyle.</title>
        <authorList>
            <person name="Srinivasan J."/>
            <person name="Dillman A.R."/>
            <person name="Macchietto M.G."/>
            <person name="Heikkinen L."/>
            <person name="Lakso M."/>
            <person name="Fracchia K.M."/>
            <person name="Antoshechkin I."/>
            <person name="Mortazavi A."/>
            <person name="Wong G."/>
            <person name="Sternberg P.W."/>
        </authorList>
    </citation>
    <scope>NUCLEOTIDE SEQUENCE [LARGE SCALE GENOMIC DNA]</scope>
    <source>
        <strain evidence="1">MT8872</strain>
    </source>
</reference>
<proteinExistence type="predicted"/>
<sequence>MTVNMAPEAVAAAPDASKLTYVRGHYCNKPYPEPSAFTDALVKMQYLIMVACAVFAEWLRVLGLLKTYFPEERPEMKDFVPLKSHQEAVYINSIYRIASDVVNRPISGVPSATTTLKDRISEDFGWTYNTLLSKFS</sequence>
<reference evidence="2" key="2">
    <citation type="submission" date="2020-10" db="UniProtKB">
        <authorList>
            <consortium name="WormBaseParasite"/>
        </authorList>
    </citation>
    <scope>IDENTIFICATION</scope>
</reference>
<accession>A0A7E4ZX00</accession>
<evidence type="ECO:0000313" key="1">
    <source>
        <dbReference type="Proteomes" id="UP000492821"/>
    </source>
</evidence>